<organism evidence="2 3">
    <name type="scientific">Bradyrhizobium yuanmingense</name>
    <dbReference type="NCBI Taxonomy" id="108015"/>
    <lineage>
        <taxon>Bacteria</taxon>
        <taxon>Pseudomonadati</taxon>
        <taxon>Pseudomonadota</taxon>
        <taxon>Alphaproteobacteria</taxon>
        <taxon>Hyphomicrobiales</taxon>
        <taxon>Nitrobacteraceae</taxon>
        <taxon>Bradyrhizobium</taxon>
    </lineage>
</organism>
<protein>
    <recommendedName>
        <fullName evidence="4">Subtilase family protein</fullName>
    </recommendedName>
</protein>
<dbReference type="EMBL" id="LJYF01000035">
    <property type="protein sequence ID" value="KRP90286.1"/>
    <property type="molecule type" value="Genomic_DNA"/>
</dbReference>
<comment type="caution">
    <text evidence="2">The sequence shown here is derived from an EMBL/GenBank/DDBJ whole genome shotgun (WGS) entry which is preliminary data.</text>
</comment>
<dbReference type="GO" id="GO:0004252">
    <property type="term" value="F:serine-type endopeptidase activity"/>
    <property type="evidence" value="ECO:0007669"/>
    <property type="project" value="InterPro"/>
</dbReference>
<dbReference type="OrthoDB" id="8010691at2"/>
<dbReference type="Gene3D" id="3.40.50.200">
    <property type="entry name" value="Peptidase S8/S53 domain"/>
    <property type="match status" value="1"/>
</dbReference>
<evidence type="ECO:0000256" key="1">
    <source>
        <dbReference type="SAM" id="MobiDB-lite"/>
    </source>
</evidence>
<reference evidence="2 3" key="1">
    <citation type="submission" date="2015-09" db="EMBL/GenBank/DDBJ databases">
        <title>Draft Genome Sequence of the Strain BR 3267 (Bradyrhizobium yuanmingense) recommended as inoculant for cowpea in Brazil.</title>
        <authorList>
            <person name="Simoes-Araujo J.L."/>
            <person name="Zilli J.E."/>
        </authorList>
    </citation>
    <scope>NUCLEOTIDE SEQUENCE [LARGE SCALE GENOMIC DNA]</scope>
    <source>
        <strain evidence="2 3">BR3267</strain>
    </source>
</reference>
<feature type="region of interest" description="Disordered" evidence="1">
    <location>
        <begin position="641"/>
        <end position="666"/>
    </location>
</feature>
<sequence>MAEELPRCFDPYLRYAIASEFKNFDFFDAQESKLFLFVELKHAGLAGDFVRAMSRDIFGAEFGTASPKSRHLTMRAYKAAIEQESFRAWNDNVSRVELSLPLKPTVIKKGVPRVRSASATAPTSLLIGVIDDGCPFAAAQFCKLTAGVATGTRVLGIWDQNEDPARAPIPVGPNVFGEKPFDFNYGLEFFRESVPGMIGLDDWIQLYKRANTIDEDGCYADAGFKTLNHQRSHGAHVMDVLAGRIPPSARIVRRDPPSWNPGDSLTDPASAADIVFVQFPESCLRDATGVWLKGYVADGIEYIMSFVDSRITNVVINVSYGPTTGPHDGTAPLEEKLRELVTYYDGTPGNPKLDIFLSAGNTYLSEGHVRFVRQSMADPDHVEWTWRLPPDNTVLCFAEVWMKKNHSDNVVVTLTSPGGCSSSSTTGPAPPGPPPPPPAVPALPPYTGAYAPVDWGDNRVWLLAVEPTIAGAGMVPEHGNWKIKVEGIEAGSEVHAYVARTDPNMNMRTGAKRSYFVDARWETARAAEAGCKYAGGEFDKTGSLVSRLGTLNGIGTDSVAGVHVAGGYILSAPKRKSPYSSAGRARTGPLPRRVGPDYALFCDESDALQGVRAGGNRSGAVFRLVGTSAAAPQLARLVANGVSLTAHDPPTSPPDEKRGDGDLYPP</sequence>
<accession>A0A0R3C7K0</accession>
<feature type="compositionally biased region" description="Pro residues" evidence="1">
    <location>
        <begin position="428"/>
        <end position="440"/>
    </location>
</feature>
<proteinExistence type="predicted"/>
<evidence type="ECO:0008006" key="4">
    <source>
        <dbReference type="Google" id="ProtNLM"/>
    </source>
</evidence>
<evidence type="ECO:0000313" key="2">
    <source>
        <dbReference type="EMBL" id="KRP90286.1"/>
    </source>
</evidence>
<gene>
    <name evidence="2" type="ORF">AOQ72_35395</name>
</gene>
<dbReference type="STRING" id="108015.GA0061099_1005618"/>
<dbReference type="SUPFAM" id="SSF52743">
    <property type="entry name" value="Subtilisin-like"/>
    <property type="match status" value="1"/>
</dbReference>
<feature type="compositionally biased region" description="Low complexity" evidence="1">
    <location>
        <begin position="418"/>
        <end position="427"/>
    </location>
</feature>
<dbReference type="AlphaFoldDB" id="A0A0R3C7K0"/>
<feature type="region of interest" description="Disordered" evidence="1">
    <location>
        <begin position="418"/>
        <end position="440"/>
    </location>
</feature>
<evidence type="ECO:0000313" key="3">
    <source>
        <dbReference type="Proteomes" id="UP000051380"/>
    </source>
</evidence>
<dbReference type="Proteomes" id="UP000051380">
    <property type="component" value="Unassembled WGS sequence"/>
</dbReference>
<dbReference type="InterPro" id="IPR036852">
    <property type="entry name" value="Peptidase_S8/S53_dom_sf"/>
</dbReference>
<name>A0A0R3C7K0_9BRAD</name>
<dbReference type="Gene3D" id="2.60.120.1290">
    <property type="match status" value="1"/>
</dbReference>
<feature type="compositionally biased region" description="Basic and acidic residues" evidence="1">
    <location>
        <begin position="654"/>
        <end position="666"/>
    </location>
</feature>
<dbReference type="GO" id="GO:0006508">
    <property type="term" value="P:proteolysis"/>
    <property type="evidence" value="ECO:0007669"/>
    <property type="project" value="InterPro"/>
</dbReference>
<dbReference type="RefSeq" id="WP_057029751.1">
    <property type="nucleotide sequence ID" value="NZ_LJYF01000035.1"/>
</dbReference>